<dbReference type="OrthoDB" id="6353782at2759"/>
<dbReference type="InterPro" id="IPR015631">
    <property type="entry name" value="CD2/SLAM_rcpt"/>
</dbReference>
<dbReference type="Pfam" id="PF11465">
    <property type="entry name" value="Receptor_2B4"/>
    <property type="match status" value="1"/>
</dbReference>
<protein>
    <recommendedName>
        <fullName evidence="5">Natural killer cell receptor 2B4 immunoglobulin domain-containing protein</fullName>
    </recommendedName>
</protein>
<keyword evidence="2" id="KW-0732">Signal</keyword>
<evidence type="ECO:0000256" key="3">
    <source>
        <dbReference type="ARBA" id="ARBA00023136"/>
    </source>
</evidence>
<evidence type="ECO:0000313" key="7">
    <source>
        <dbReference type="Proteomes" id="UP000824540"/>
    </source>
</evidence>
<dbReference type="PANTHER" id="PTHR12080">
    <property type="entry name" value="SIGNALING LYMPHOCYTIC ACTIVATION MOLECULE"/>
    <property type="match status" value="1"/>
</dbReference>
<dbReference type="Gene3D" id="2.60.40.10">
    <property type="entry name" value="Immunoglobulins"/>
    <property type="match status" value="1"/>
</dbReference>
<evidence type="ECO:0000256" key="1">
    <source>
        <dbReference type="ARBA" id="ARBA00004370"/>
    </source>
</evidence>
<sequence>MFWNFNNDESVAEYSHKFKDLTVYKAFKDKVEFSQTNFSLLLKNMQAGDSGLYTARIADSNGKIKHVAKHRLSVQEAVPKPQVRVELLFSERGYCNVLVNCSAKDTWAIYTCDLSHCTQVQRTPSPSAINITVMATKGSIL</sequence>
<keyword evidence="4" id="KW-0325">Glycoprotein</keyword>
<keyword evidence="7" id="KW-1185">Reference proteome</keyword>
<gene>
    <name evidence="6" type="ORF">JZ751_016674</name>
</gene>
<proteinExistence type="predicted"/>
<evidence type="ECO:0000259" key="5">
    <source>
        <dbReference type="Pfam" id="PF11465"/>
    </source>
</evidence>
<evidence type="ECO:0000313" key="6">
    <source>
        <dbReference type="EMBL" id="KAG9328061.1"/>
    </source>
</evidence>
<dbReference type="InterPro" id="IPR013783">
    <property type="entry name" value="Ig-like_fold"/>
</dbReference>
<feature type="non-terminal residue" evidence="6">
    <location>
        <position position="1"/>
    </location>
</feature>
<dbReference type="InterPro" id="IPR024303">
    <property type="entry name" value="NK_rcpt_2B4_Ig_dom"/>
</dbReference>
<dbReference type="Proteomes" id="UP000824540">
    <property type="component" value="Unassembled WGS sequence"/>
</dbReference>
<comment type="subcellular location">
    <subcellularLocation>
        <location evidence="1">Membrane</location>
    </subcellularLocation>
</comment>
<evidence type="ECO:0000256" key="4">
    <source>
        <dbReference type="ARBA" id="ARBA00023180"/>
    </source>
</evidence>
<dbReference type="PANTHER" id="PTHR12080:SF56">
    <property type="entry name" value="NATURAL KILLER CELL RECEPTOR 2B4"/>
    <property type="match status" value="1"/>
</dbReference>
<dbReference type="GO" id="GO:0016020">
    <property type="term" value="C:membrane"/>
    <property type="evidence" value="ECO:0007669"/>
    <property type="project" value="UniProtKB-SubCell"/>
</dbReference>
<feature type="domain" description="Natural killer cell receptor 2B4 immunoglobulin" evidence="5">
    <location>
        <begin position="26"/>
        <end position="66"/>
    </location>
</feature>
<dbReference type="SUPFAM" id="SSF48726">
    <property type="entry name" value="Immunoglobulin"/>
    <property type="match status" value="1"/>
</dbReference>
<comment type="caution">
    <text evidence="6">The sequence shown here is derived from an EMBL/GenBank/DDBJ whole genome shotgun (WGS) entry which is preliminary data.</text>
</comment>
<dbReference type="AlphaFoldDB" id="A0A8T2MQ98"/>
<name>A0A8T2MQ98_9TELE</name>
<accession>A0A8T2MQ98</accession>
<keyword evidence="3" id="KW-0472">Membrane</keyword>
<organism evidence="6 7">
    <name type="scientific">Albula glossodonta</name>
    <name type="common">roundjaw bonefish</name>
    <dbReference type="NCBI Taxonomy" id="121402"/>
    <lineage>
        <taxon>Eukaryota</taxon>
        <taxon>Metazoa</taxon>
        <taxon>Chordata</taxon>
        <taxon>Craniata</taxon>
        <taxon>Vertebrata</taxon>
        <taxon>Euteleostomi</taxon>
        <taxon>Actinopterygii</taxon>
        <taxon>Neopterygii</taxon>
        <taxon>Teleostei</taxon>
        <taxon>Albuliformes</taxon>
        <taxon>Albulidae</taxon>
        <taxon>Albula</taxon>
    </lineage>
</organism>
<dbReference type="InterPro" id="IPR036179">
    <property type="entry name" value="Ig-like_dom_sf"/>
</dbReference>
<dbReference type="EMBL" id="JAFBMS010002788">
    <property type="protein sequence ID" value="KAG9328061.1"/>
    <property type="molecule type" value="Genomic_DNA"/>
</dbReference>
<evidence type="ECO:0000256" key="2">
    <source>
        <dbReference type="ARBA" id="ARBA00022729"/>
    </source>
</evidence>
<reference evidence="6" key="1">
    <citation type="thesis" date="2021" institute="BYU ScholarsArchive" country="Provo, UT, USA">
        <title>Applications of and Algorithms for Genome Assembly and Genomic Analyses with an Emphasis on Marine Teleosts.</title>
        <authorList>
            <person name="Pickett B.D."/>
        </authorList>
    </citation>
    <scope>NUCLEOTIDE SEQUENCE</scope>
    <source>
        <strain evidence="6">HI-2016</strain>
    </source>
</reference>